<keyword evidence="2" id="KW-1185">Reference proteome</keyword>
<dbReference type="RefSeq" id="WP_184569863.1">
    <property type="nucleotide sequence ID" value="NZ_JACHJL010000002.1"/>
</dbReference>
<gene>
    <name evidence="1" type="ORF">FHS42_001015</name>
</gene>
<dbReference type="AlphaFoldDB" id="A0A7W9UXR0"/>
<evidence type="ECO:0000313" key="1">
    <source>
        <dbReference type="EMBL" id="MBB5933989.1"/>
    </source>
</evidence>
<accession>A0A7W9UXR0</accession>
<dbReference type="EMBL" id="JACHJL010000002">
    <property type="protein sequence ID" value="MBB5933989.1"/>
    <property type="molecule type" value="Genomic_DNA"/>
</dbReference>
<dbReference type="Proteomes" id="UP000588098">
    <property type="component" value="Unassembled WGS sequence"/>
</dbReference>
<organism evidence="1 2">
    <name type="scientific">Streptomyces zagrosensis</name>
    <dbReference type="NCBI Taxonomy" id="1042984"/>
    <lineage>
        <taxon>Bacteria</taxon>
        <taxon>Bacillati</taxon>
        <taxon>Actinomycetota</taxon>
        <taxon>Actinomycetes</taxon>
        <taxon>Kitasatosporales</taxon>
        <taxon>Streptomycetaceae</taxon>
        <taxon>Streptomyces</taxon>
    </lineage>
</organism>
<reference evidence="1 2" key="1">
    <citation type="submission" date="2020-08" db="EMBL/GenBank/DDBJ databases">
        <title>Genomic Encyclopedia of Type Strains, Phase III (KMG-III): the genomes of soil and plant-associated and newly described type strains.</title>
        <authorList>
            <person name="Whitman W."/>
        </authorList>
    </citation>
    <scope>NUCLEOTIDE SEQUENCE [LARGE SCALE GENOMIC DNA]</scope>
    <source>
        <strain evidence="1 2">CECT 8305</strain>
    </source>
</reference>
<evidence type="ECO:0000313" key="2">
    <source>
        <dbReference type="Proteomes" id="UP000588098"/>
    </source>
</evidence>
<sequence length="57" mass="6372">MPGGPIAWRGEDDHLHTGARTALDRLLKDAHTESYAGAEIDLHGFPERAPYDRMVAW</sequence>
<protein>
    <submittedName>
        <fullName evidence="1">Uncharacterized protein</fullName>
    </submittedName>
</protein>
<proteinExistence type="predicted"/>
<comment type="caution">
    <text evidence="1">The sequence shown here is derived from an EMBL/GenBank/DDBJ whole genome shotgun (WGS) entry which is preliminary data.</text>
</comment>
<name>A0A7W9UXR0_9ACTN</name>